<dbReference type="EMBL" id="ADBJ01000047">
    <property type="protein sequence ID" value="EFA76488.1"/>
    <property type="molecule type" value="Genomic_DNA"/>
</dbReference>
<dbReference type="RefSeq" id="XP_020428620.1">
    <property type="nucleotide sequence ID" value="XM_020581035.1"/>
</dbReference>
<dbReference type="PANTHER" id="PTHR20916:SF12">
    <property type="entry name" value="ANCESTRAL COATOMER ELEMENT 1 SEC16_SEC31 DOMAIN-CONTAINING PROTEIN-RELATED"/>
    <property type="match status" value="1"/>
</dbReference>
<evidence type="ECO:0000313" key="2">
    <source>
        <dbReference type="EMBL" id="EFA76488.1"/>
    </source>
</evidence>
<feature type="compositionally biased region" description="Low complexity" evidence="1">
    <location>
        <begin position="32"/>
        <end position="51"/>
    </location>
</feature>
<evidence type="ECO:0000313" key="3">
    <source>
        <dbReference type="Proteomes" id="UP000001396"/>
    </source>
</evidence>
<reference evidence="2 3" key="1">
    <citation type="journal article" date="2011" name="Genome Res.">
        <title>Phylogeny-wide analysis of social amoeba genomes highlights ancient origins for complex intercellular communication.</title>
        <authorList>
            <person name="Heidel A.J."/>
            <person name="Lawal H.M."/>
            <person name="Felder M."/>
            <person name="Schilde C."/>
            <person name="Helps N.R."/>
            <person name="Tunggal B."/>
            <person name="Rivero F."/>
            <person name="John U."/>
            <person name="Schleicher M."/>
            <person name="Eichinger L."/>
            <person name="Platzer M."/>
            <person name="Noegel A.A."/>
            <person name="Schaap P."/>
            <person name="Gloeckner G."/>
        </authorList>
    </citation>
    <scope>NUCLEOTIDE SEQUENCE [LARGE SCALE GENOMIC DNA]</scope>
    <source>
        <strain evidence="3">ATCC 26659 / Pp 5 / PN500</strain>
    </source>
</reference>
<feature type="compositionally biased region" description="Low complexity" evidence="1">
    <location>
        <begin position="283"/>
        <end position="309"/>
    </location>
</feature>
<gene>
    <name evidence="2" type="ORF">PPL_10256</name>
</gene>
<dbReference type="PANTHER" id="PTHR20916">
    <property type="entry name" value="CYSTEINE AND GLYCINE-RICH PROTEIN 2 BINDING PROTEIN"/>
    <property type="match status" value="1"/>
</dbReference>
<dbReference type="GO" id="GO:0004402">
    <property type="term" value="F:histone acetyltransferase activity"/>
    <property type="evidence" value="ECO:0007669"/>
    <property type="project" value="TreeGrafter"/>
</dbReference>
<organism evidence="2 3">
    <name type="scientific">Heterostelium pallidum (strain ATCC 26659 / Pp 5 / PN500)</name>
    <name type="common">Cellular slime mold</name>
    <name type="synonym">Polysphondylium pallidum</name>
    <dbReference type="NCBI Taxonomy" id="670386"/>
    <lineage>
        <taxon>Eukaryota</taxon>
        <taxon>Amoebozoa</taxon>
        <taxon>Evosea</taxon>
        <taxon>Eumycetozoa</taxon>
        <taxon>Dictyostelia</taxon>
        <taxon>Acytosteliales</taxon>
        <taxon>Acytosteliaceae</taxon>
        <taxon>Heterostelium</taxon>
    </lineage>
</organism>
<feature type="compositionally biased region" description="Low complexity" evidence="1">
    <location>
        <begin position="329"/>
        <end position="350"/>
    </location>
</feature>
<accession>D3BQR8</accession>
<dbReference type="GeneID" id="31365727"/>
<proteinExistence type="predicted"/>
<feature type="region of interest" description="Disordered" evidence="1">
    <location>
        <begin position="1"/>
        <end position="53"/>
    </location>
</feature>
<dbReference type="InParanoid" id="D3BQR8"/>
<sequence length="419" mass="44964">MTPSKSNYHASVMIPLSSPSTSPNGGNDVHHSTSTSPNNNDDSDHVNSNNNQTALTLPDVTKSSLLNESVDNNPPSCRASINSSLETLDVISDQSSVVDEDDKLHVFYQERFDMETPPSSLHQQIQQQLQQQQHQHQQVPDLQLETTTSTTNDKEIMVENVTDALLLQQLDDSLESPIIIPETKPVERASVSIPSLELNNSNNNINNSKLKPSLPPRNPDLTVVSEATISDSPRVSPIKPVVNKPSPFVATAINNNNNNNTTPTRPTAKPIAKSMPTSPINQSPTLTSANSTPTNTTPRSTSPSTVVASKTVQIGGPDSPIKVSLRKTSAPLPSNNNNNSAPNSLQSPSSGASNDSPRKEQGAPSQVRPRAQTSKAPPELKKSHTVNSLSDPKLIATNDHSPSVSSLISVFGEKIQRRG</sequence>
<evidence type="ECO:0000256" key="1">
    <source>
        <dbReference type="SAM" id="MobiDB-lite"/>
    </source>
</evidence>
<dbReference type="AlphaFoldDB" id="D3BQR8"/>
<name>D3BQR8_HETP5</name>
<dbReference type="Proteomes" id="UP000001396">
    <property type="component" value="Unassembled WGS sequence"/>
</dbReference>
<comment type="caution">
    <text evidence="2">The sequence shown here is derived from an EMBL/GenBank/DDBJ whole genome shotgun (WGS) entry which is preliminary data.</text>
</comment>
<keyword evidence="3" id="KW-1185">Reference proteome</keyword>
<protein>
    <submittedName>
        <fullName evidence="2">Uncharacterized protein</fullName>
    </submittedName>
</protein>
<feature type="region of interest" description="Disordered" evidence="1">
    <location>
        <begin position="252"/>
        <end position="405"/>
    </location>
</feature>